<reference evidence="2" key="1">
    <citation type="submission" date="2020-01" db="EMBL/GenBank/DDBJ databases">
        <title>Gastrointestinal microbiota of LL stock colony Peromyscus leucopus.</title>
        <authorList>
            <person name="Milovic A."/>
            <person name="Bassam K."/>
            <person name="Keay E."/>
            <person name="Barbour A.G."/>
        </authorList>
    </citation>
    <scope>NUCLEOTIDE SEQUENCE</scope>
    <source>
        <strain evidence="2">LL90</strain>
    </source>
</reference>
<name>A0A6M4NMF6_9PROT</name>
<dbReference type="EMBL" id="MN990729">
    <property type="protein sequence ID" value="QJR98157.1"/>
    <property type="molecule type" value="Genomic_DNA"/>
</dbReference>
<protein>
    <submittedName>
        <fullName evidence="2">Uncharacterized protein</fullName>
    </submittedName>
</protein>
<proteinExistence type="predicted"/>
<feature type="compositionally biased region" description="Basic and acidic residues" evidence="1">
    <location>
        <begin position="145"/>
        <end position="162"/>
    </location>
</feature>
<accession>A0A6M4NMF6</accession>
<gene>
    <name evidence="2" type="ORF">PlAlph_1610</name>
</gene>
<feature type="region of interest" description="Disordered" evidence="1">
    <location>
        <begin position="145"/>
        <end position="342"/>
    </location>
</feature>
<feature type="region of interest" description="Disordered" evidence="1">
    <location>
        <begin position="1"/>
        <end position="28"/>
    </location>
</feature>
<feature type="compositionally biased region" description="Basic and acidic residues" evidence="1">
    <location>
        <begin position="205"/>
        <end position="326"/>
    </location>
</feature>
<feature type="region of interest" description="Disordered" evidence="1">
    <location>
        <begin position="47"/>
        <end position="66"/>
    </location>
</feature>
<organism evidence="2">
    <name type="scientific">uncultured Alphaproteobacteria bacterium</name>
    <dbReference type="NCBI Taxonomy" id="91750"/>
    <lineage>
        <taxon>Bacteria</taxon>
        <taxon>Pseudomonadati</taxon>
        <taxon>Pseudomonadota</taxon>
        <taxon>Alphaproteobacteria</taxon>
        <taxon>environmental samples</taxon>
    </lineage>
</organism>
<feature type="compositionally biased region" description="Basic and acidic residues" evidence="1">
    <location>
        <begin position="7"/>
        <end position="28"/>
    </location>
</feature>
<evidence type="ECO:0000256" key="1">
    <source>
        <dbReference type="SAM" id="MobiDB-lite"/>
    </source>
</evidence>
<feature type="compositionally biased region" description="Basic and acidic residues" evidence="1">
    <location>
        <begin position="169"/>
        <end position="198"/>
    </location>
</feature>
<evidence type="ECO:0000313" key="2">
    <source>
        <dbReference type="EMBL" id="QJR98157.1"/>
    </source>
</evidence>
<dbReference type="AlphaFoldDB" id="A0A6M4NMF6"/>
<sequence>MDDDIFPESKEDKENKEDSNMDWKKSGIDKHERLTLKINVKEANLYNADEKRDTKPRAKVRTPTEVPKGFKKISKKIRESFDDEEDDDEYILVPVFMDKEMSSLEKALTPDERKQLQQMESPVAEDIHLRQTVERDMQLQRAEEVTKKAGLDVDRKITEQQRNKTQTVEAKDLAKENLKKSKDKDVLNLKESKTEKPAKGLPKIKNAEEKEVRKAIDDAEKDKKSVKKNLEKQQQEKNETSAVTKEKSADEKQKSAEIQKTEEFKKEEQRTTEEKQTLDEKTAREIILEKSGRIAKKEQEKQVRQGEEAQEQEVERGAREHDEYENRQYQNQHVFQRSGRSR</sequence>